<reference evidence="3" key="2">
    <citation type="submission" date="2021-03" db="EMBL/GenBank/DDBJ databases">
        <authorList>
            <person name="Valentovich L.N."/>
            <person name="Akhremchuk A.E."/>
            <person name="Miamin V.E."/>
        </authorList>
    </citation>
    <scope>NUCLEOTIDE SEQUENCE</scope>
    <source>
        <strain evidence="3">3prime</strain>
    </source>
</reference>
<dbReference type="Proteomes" id="UP000663914">
    <property type="component" value="Chromosome"/>
</dbReference>
<reference evidence="3" key="1">
    <citation type="book" date="2019" name="MICROBIAL BIOTECHNOLOGY" publisher="Unknown Publisher">
        <title>Optimization of recombineering for directed mutagenesis of bacteria Pseudomonas corrugata 3'.</title>
        <authorList>
            <person name="Buinitskaja S.V."/>
            <person name="Pilipenok N."/>
            <person name="Valentovich L.N."/>
        </authorList>
    </citation>
    <scope>NUCLEOTIDE SEQUENCE</scope>
    <source>
        <strain evidence="3">3prime</strain>
    </source>
</reference>
<dbReference type="EMBL" id="CP072011">
    <property type="protein sequence ID" value="QTH16619.1"/>
    <property type="molecule type" value="Genomic_DNA"/>
</dbReference>
<evidence type="ECO:0000256" key="1">
    <source>
        <dbReference type="SAM" id="SignalP"/>
    </source>
</evidence>
<evidence type="ECO:0000313" key="3">
    <source>
        <dbReference type="EMBL" id="QTH16619.1"/>
    </source>
</evidence>
<feature type="signal peptide" evidence="1">
    <location>
        <begin position="1"/>
        <end position="23"/>
    </location>
</feature>
<feature type="domain" description="DUF2846" evidence="2">
    <location>
        <begin position="37"/>
        <end position="118"/>
    </location>
</feature>
<sequence>MSSILKSIPVLLFMLFLAGCAHTSSSQPYFEPPPLPQGKALVYMMRTQVLQGSFYDSVFSINDSAVVGLNNKTYSWVQVSPGLHKVSAGPRPHPNNVFLNLPVEPGKEYFVEYTQEYAVEMIRIRNAEEGKAMVKGYSYIPVK</sequence>
<dbReference type="AlphaFoldDB" id="A0A8B6UXJ2"/>
<evidence type="ECO:0000313" key="4">
    <source>
        <dbReference type="Proteomes" id="UP000663914"/>
    </source>
</evidence>
<organism evidence="3 4">
    <name type="scientific">Pseudomonas corrugata</name>
    <dbReference type="NCBI Taxonomy" id="47879"/>
    <lineage>
        <taxon>Bacteria</taxon>
        <taxon>Pseudomonadati</taxon>
        <taxon>Pseudomonadota</taxon>
        <taxon>Gammaproteobacteria</taxon>
        <taxon>Pseudomonadales</taxon>
        <taxon>Pseudomonadaceae</taxon>
        <taxon>Pseudomonas</taxon>
    </lineage>
</organism>
<proteinExistence type="predicted"/>
<name>A0A8B6UXJ2_9PSED</name>
<dbReference type="InterPro" id="IPR022548">
    <property type="entry name" value="DUF2846"/>
</dbReference>
<dbReference type="Pfam" id="PF11008">
    <property type="entry name" value="DUF2846"/>
    <property type="match status" value="1"/>
</dbReference>
<evidence type="ECO:0000259" key="2">
    <source>
        <dbReference type="Pfam" id="PF11008"/>
    </source>
</evidence>
<accession>A0A8B6UXJ2</accession>
<dbReference type="PROSITE" id="PS51257">
    <property type="entry name" value="PROKAR_LIPOPROTEIN"/>
    <property type="match status" value="1"/>
</dbReference>
<protein>
    <submittedName>
        <fullName evidence="3">DUF2846 domain-containing protein</fullName>
    </submittedName>
</protein>
<gene>
    <name evidence="3" type="ORF">C4C32_12230</name>
</gene>
<feature type="chain" id="PRO_5032651365" evidence="1">
    <location>
        <begin position="24"/>
        <end position="143"/>
    </location>
</feature>
<keyword evidence="1" id="KW-0732">Signal</keyword>